<evidence type="ECO:0000256" key="1">
    <source>
        <dbReference type="SAM" id="MobiDB-lite"/>
    </source>
</evidence>
<dbReference type="InterPro" id="IPR021476">
    <property type="entry name" value="Egh16-like"/>
</dbReference>
<dbReference type="PANTHER" id="PTHR34618:SF1">
    <property type="entry name" value="SECRETED PROTEIN"/>
    <property type="match status" value="1"/>
</dbReference>
<name>A0AAV9XQT7_9PEZI</name>
<dbReference type="Proteomes" id="UP001365542">
    <property type="component" value="Unassembled WGS sequence"/>
</dbReference>
<reference evidence="2 3" key="1">
    <citation type="submission" date="2019-10" db="EMBL/GenBank/DDBJ databases">
        <authorList>
            <person name="Palmer J.M."/>
        </authorList>
    </citation>
    <scope>NUCLEOTIDE SEQUENCE [LARGE SCALE GENOMIC DNA]</scope>
    <source>
        <strain evidence="2 3">TWF694</strain>
    </source>
</reference>
<dbReference type="Pfam" id="PF11327">
    <property type="entry name" value="Egh16-like"/>
    <property type="match status" value="1"/>
</dbReference>
<proteinExistence type="predicted"/>
<sequence>MVVALAGIPETSAHCRIYDSVGDASPGLHGTGSMIYTSTIKFRNYNWQDPDQLDTTVFSDPVIPADNRSPYYKYKRQWLSQGCGVSLLRANSFFTNSKMYQKDFLHRYVPSDPNFWTHRNIFYFMMTPVPPEIHTPTMNQTMFLADHGRIAKVSVGGWIQMGVYQVNDDGAGPFRCRIDATGTGNSFGAWLPEANYLIQPPGAAAYKGVNSPTNYQKHILKVRVPANVQCKAQYGKVSNVCILRCENSAPNGPFGGCIPFQVMYPPKPVVPPPQPTTVVVPPKETPKVEYGDPGYDVGQNNYAEDWNQPDSTKRSIPRKMVKRVPRPVAKSGEM</sequence>
<evidence type="ECO:0000313" key="3">
    <source>
        <dbReference type="Proteomes" id="UP001365542"/>
    </source>
</evidence>
<feature type="compositionally biased region" description="Basic residues" evidence="1">
    <location>
        <begin position="315"/>
        <end position="325"/>
    </location>
</feature>
<dbReference type="EMBL" id="JAVHJO010000001">
    <property type="protein sequence ID" value="KAK6544457.1"/>
    <property type="molecule type" value="Genomic_DNA"/>
</dbReference>
<evidence type="ECO:0000313" key="2">
    <source>
        <dbReference type="EMBL" id="KAK6544457.1"/>
    </source>
</evidence>
<gene>
    <name evidence="2" type="ORF">TWF694_001152</name>
</gene>
<protein>
    <submittedName>
        <fullName evidence="2">Uncharacterized protein</fullName>
    </submittedName>
</protein>
<comment type="caution">
    <text evidence="2">The sequence shown here is derived from an EMBL/GenBank/DDBJ whole genome shotgun (WGS) entry which is preliminary data.</text>
</comment>
<feature type="region of interest" description="Disordered" evidence="1">
    <location>
        <begin position="280"/>
        <end position="334"/>
    </location>
</feature>
<accession>A0AAV9XQT7</accession>
<organism evidence="2 3">
    <name type="scientific">Orbilia ellipsospora</name>
    <dbReference type="NCBI Taxonomy" id="2528407"/>
    <lineage>
        <taxon>Eukaryota</taxon>
        <taxon>Fungi</taxon>
        <taxon>Dikarya</taxon>
        <taxon>Ascomycota</taxon>
        <taxon>Pezizomycotina</taxon>
        <taxon>Orbiliomycetes</taxon>
        <taxon>Orbiliales</taxon>
        <taxon>Orbiliaceae</taxon>
        <taxon>Orbilia</taxon>
    </lineage>
</organism>
<dbReference type="AlphaFoldDB" id="A0AAV9XQT7"/>
<keyword evidence="3" id="KW-1185">Reference proteome</keyword>
<dbReference type="PANTHER" id="PTHR34618">
    <property type="entry name" value="SURFACE PROTEIN MAS1, PUTATIVE-RELATED"/>
    <property type="match status" value="1"/>
</dbReference>